<dbReference type="RefSeq" id="WP_053222957.1">
    <property type="nucleotide sequence ID" value="NZ_JSVA01000007.1"/>
</dbReference>
<evidence type="ECO:0000256" key="4">
    <source>
        <dbReference type="ARBA" id="ARBA00022989"/>
    </source>
</evidence>
<comment type="caution">
    <text evidence="8">The sequence shown here is derived from an EMBL/GenBank/DDBJ whole genome shotgun (WGS) entry which is preliminary data.</text>
</comment>
<dbReference type="PANTHER" id="PTHR30572">
    <property type="entry name" value="MEMBRANE COMPONENT OF TRANSPORTER-RELATED"/>
    <property type="match status" value="1"/>
</dbReference>
<feature type="transmembrane region" description="Helical" evidence="6">
    <location>
        <begin position="500"/>
        <end position="523"/>
    </location>
</feature>
<keyword evidence="4 6" id="KW-1133">Transmembrane helix</keyword>
<evidence type="ECO:0000256" key="5">
    <source>
        <dbReference type="ARBA" id="ARBA00023136"/>
    </source>
</evidence>
<dbReference type="Proteomes" id="UP000036908">
    <property type="component" value="Unassembled WGS sequence"/>
</dbReference>
<reference evidence="9" key="1">
    <citation type="submission" date="2014-11" db="EMBL/GenBank/DDBJ databases">
        <title>Genome sequencing of Roseivirga sp. D-25.</title>
        <authorList>
            <person name="Selvaratnam C."/>
            <person name="Thevarajoo S."/>
            <person name="Goh K.M."/>
            <person name="Eee R."/>
            <person name="Chan K.-G."/>
            <person name="Chong C.S."/>
        </authorList>
    </citation>
    <scope>NUCLEOTIDE SEQUENCE [LARGE SCALE GENOMIC DNA]</scope>
    <source>
        <strain evidence="9">D-25</strain>
    </source>
</reference>
<gene>
    <name evidence="8" type="ORF">OB69_06860</name>
</gene>
<keyword evidence="5 6" id="KW-0472">Membrane</keyword>
<protein>
    <recommendedName>
        <fullName evidence="7">ABC3 transporter permease C-terminal domain-containing protein</fullName>
    </recommendedName>
</protein>
<name>A0A0L8AN22_9BACT</name>
<organism evidence="8 9">
    <name type="scientific">Roseivirga seohaensis subsp. aquiponti</name>
    <dbReference type="NCBI Taxonomy" id="1566026"/>
    <lineage>
        <taxon>Bacteria</taxon>
        <taxon>Pseudomonadati</taxon>
        <taxon>Bacteroidota</taxon>
        <taxon>Cytophagia</taxon>
        <taxon>Cytophagales</taxon>
        <taxon>Roseivirgaceae</taxon>
        <taxon>Roseivirga</taxon>
    </lineage>
</organism>
<dbReference type="EMBL" id="JSVA01000007">
    <property type="protein sequence ID" value="KOF03590.1"/>
    <property type="molecule type" value="Genomic_DNA"/>
</dbReference>
<dbReference type="NCBIfam" id="NF038404">
    <property type="entry name" value="perm_prefix_2"/>
    <property type="match status" value="1"/>
</dbReference>
<feature type="transmembrane region" description="Helical" evidence="6">
    <location>
        <begin position="93"/>
        <end position="117"/>
    </location>
</feature>
<feature type="transmembrane region" description="Helical" evidence="6">
    <location>
        <begin position="794"/>
        <end position="819"/>
    </location>
</feature>
<dbReference type="InterPro" id="IPR003838">
    <property type="entry name" value="ABC3_permease_C"/>
</dbReference>
<proteinExistence type="predicted"/>
<dbReference type="Pfam" id="PF02687">
    <property type="entry name" value="FtsX"/>
    <property type="match status" value="2"/>
</dbReference>
<dbReference type="InterPro" id="IPR050250">
    <property type="entry name" value="Macrolide_Exporter_MacB"/>
</dbReference>
<dbReference type="GO" id="GO:0005886">
    <property type="term" value="C:plasma membrane"/>
    <property type="evidence" value="ECO:0007669"/>
    <property type="project" value="UniProtKB-SubCell"/>
</dbReference>
<evidence type="ECO:0000313" key="8">
    <source>
        <dbReference type="EMBL" id="KOF03590.1"/>
    </source>
</evidence>
<evidence type="ECO:0000313" key="9">
    <source>
        <dbReference type="Proteomes" id="UP000036908"/>
    </source>
</evidence>
<feature type="transmembrane region" description="Helical" evidence="6">
    <location>
        <begin position="410"/>
        <end position="432"/>
    </location>
</feature>
<dbReference type="AlphaFoldDB" id="A0A0L8AN22"/>
<dbReference type="InterPro" id="IPR047699">
    <property type="entry name" value="Permease_put_prefix"/>
</dbReference>
<keyword evidence="2" id="KW-1003">Cell membrane</keyword>
<sequence>MRIIPPKLYSRLFKAFCKPTLYPELQGDLEEEFHFNLKELGEKKAKAIYRKEVLKMLRPSVIRKPKIIVTMFRASLFQIHLKLAFRNLWRNKVFSAINIFGLAAAITVSMFALNIIYTGLSVDKQHPHTERLYRVLTKVEKTNNTPYILASTPSVLGEKLRADLPEIEVLTQFSSSSQFKEVINGNSVSLVNLMVDDHFFEVFQFKAIDGDPHAALQNKSSCIITDDIAERFFPNENPIGKILGSGLIVNAIIESPKGLSHLNFDIISSSSENPNLVNTESSNYLEKWNHFYQGYTYFRTIEGVSQEQLNNKLKQVSEEVNTIKKGTESTFDYRSQKIGDIMFSDEVYNPIGSSLPKDILYVLVILITILLLLASFNYTNLSIARAIQRTKEIGIRKVAGSTKSQIIGQILVETIVFSVAATLVGFLLYRFFVPEFVALMDTGNLLFNPNTSLGLLLVFLGFSVLIGLVAGLFPALYFARISPLNAFRSNIKSKTMSLMNIRKGLVVFQLTVSMFCIMVVTAGSDIYYSIVQNNWNFSKEGVVSVEVAPKNRQLLKSRYERVSGVVGVSAVSSLPGVGTMGMTMVRRSNGTDSLMVNFSVVDSDFDKVFEPRLFAGNNFKRVSSDSTLTEVWVNRKLLADLNIPLDSAFGQTLSFFKNISRYQIIGIIEDNVFERLDAPEMAAIMVTHEKIDLYKRSLAIKIENQNIASTLNQLEKATKEVDAEQAFTPIFLNDSIEESYNNINQVVKAFKFLSVIIISISLLGQLGIALYNAETRTKEIGIRKVLGARVKSIILLLLKGTLTSLVIAALIGAPLAYLFLQETFWLSSLIKPQYEGLVLAQGVLLLGSLVVLIVIIQTWRVAQANPSESLRSE</sequence>
<evidence type="ECO:0000256" key="1">
    <source>
        <dbReference type="ARBA" id="ARBA00004651"/>
    </source>
</evidence>
<keyword evidence="9" id="KW-1185">Reference proteome</keyword>
<evidence type="ECO:0000256" key="3">
    <source>
        <dbReference type="ARBA" id="ARBA00022692"/>
    </source>
</evidence>
<feature type="transmembrane region" description="Helical" evidence="6">
    <location>
        <begin position="359"/>
        <end position="379"/>
    </location>
</feature>
<feature type="transmembrane region" description="Helical" evidence="6">
    <location>
        <begin position="452"/>
        <end position="479"/>
    </location>
</feature>
<evidence type="ECO:0000256" key="2">
    <source>
        <dbReference type="ARBA" id="ARBA00022475"/>
    </source>
</evidence>
<feature type="domain" description="ABC3 transporter permease C-terminal" evidence="7">
    <location>
        <begin position="365"/>
        <end position="483"/>
    </location>
</feature>
<accession>A0A0L8AN22</accession>
<evidence type="ECO:0000256" key="6">
    <source>
        <dbReference type="SAM" id="Phobius"/>
    </source>
</evidence>
<keyword evidence="3 6" id="KW-0812">Transmembrane</keyword>
<feature type="transmembrane region" description="Helical" evidence="6">
    <location>
        <begin position="839"/>
        <end position="862"/>
    </location>
</feature>
<dbReference type="PATRIC" id="fig|1566026.4.peg.3197"/>
<feature type="transmembrane region" description="Helical" evidence="6">
    <location>
        <begin position="752"/>
        <end position="773"/>
    </location>
</feature>
<comment type="subcellular location">
    <subcellularLocation>
        <location evidence="1">Cell membrane</location>
        <topology evidence="1">Multi-pass membrane protein</topology>
    </subcellularLocation>
</comment>
<evidence type="ECO:0000259" key="7">
    <source>
        <dbReference type="Pfam" id="PF02687"/>
    </source>
</evidence>
<dbReference type="OrthoDB" id="973852at2"/>
<feature type="domain" description="ABC3 transporter permease C-terminal" evidence="7">
    <location>
        <begin position="752"/>
        <end position="866"/>
    </location>
</feature>
<dbReference type="GO" id="GO:0022857">
    <property type="term" value="F:transmembrane transporter activity"/>
    <property type="evidence" value="ECO:0007669"/>
    <property type="project" value="TreeGrafter"/>
</dbReference>
<dbReference type="PANTHER" id="PTHR30572:SF18">
    <property type="entry name" value="ABC-TYPE MACROLIDE FAMILY EXPORT SYSTEM PERMEASE COMPONENT 2"/>
    <property type="match status" value="1"/>
</dbReference>